<evidence type="ECO:0000256" key="3">
    <source>
        <dbReference type="ARBA" id="ARBA00022692"/>
    </source>
</evidence>
<dbReference type="GO" id="GO:0005886">
    <property type="term" value="C:plasma membrane"/>
    <property type="evidence" value="ECO:0007669"/>
    <property type="project" value="UniProtKB-SubCell"/>
</dbReference>
<dbReference type="EMBL" id="QTTQ01000009">
    <property type="protein sequence ID" value="REE83084.1"/>
    <property type="molecule type" value="Genomic_DNA"/>
</dbReference>
<keyword evidence="8" id="KW-1185">Reference proteome</keyword>
<protein>
    <submittedName>
        <fullName evidence="7">O-antigen/teichoic acid export membrane protein</fullName>
    </submittedName>
</protein>
<evidence type="ECO:0000256" key="5">
    <source>
        <dbReference type="ARBA" id="ARBA00023136"/>
    </source>
</evidence>
<feature type="transmembrane region" description="Helical" evidence="6">
    <location>
        <begin position="286"/>
        <end position="305"/>
    </location>
</feature>
<feature type="transmembrane region" description="Helical" evidence="6">
    <location>
        <begin position="358"/>
        <end position="379"/>
    </location>
</feature>
<feature type="transmembrane region" description="Helical" evidence="6">
    <location>
        <begin position="174"/>
        <end position="197"/>
    </location>
</feature>
<proteinExistence type="predicted"/>
<feature type="transmembrane region" description="Helical" evidence="6">
    <location>
        <begin position="217"/>
        <end position="245"/>
    </location>
</feature>
<feature type="transmembrane region" description="Helical" evidence="6">
    <location>
        <begin position="385"/>
        <end position="405"/>
    </location>
</feature>
<keyword evidence="3 6" id="KW-0812">Transmembrane</keyword>
<reference evidence="7 8" key="1">
    <citation type="submission" date="2018-08" db="EMBL/GenBank/DDBJ databases">
        <title>Genomic Encyclopedia of Type Strains, Phase III (KMG-III): the genomes of soil and plant-associated and newly described type strains.</title>
        <authorList>
            <person name="Whitman W."/>
        </authorList>
    </citation>
    <scope>NUCLEOTIDE SEQUENCE [LARGE SCALE GENOMIC DNA]</scope>
    <source>
        <strain evidence="7 8">325-5</strain>
    </source>
</reference>
<accession>A0A3D9RZT0</accession>
<sequence>MKANKLYHFFENTLSLFSVKAIDLAIAIWLIPYLILKVGLQNYGVYAFALALLFFFMNITNYGFNLVAVRDLAKKATDNQKTIDVIFNEVFSVKLYLTGLLLIVMLLLILFVPKFSSYKLVYLFASFLLISDLFSLRWFFLGMEKMKFLPAINLVATLIYVLLVILFIRQPKDFVYIILFEAIGMLIAGFISFTYVLNEYQLTIKILPFKKVRKYMVANFSSFINLLVPSVLSNIAMLLVGFFSIPTHVSFMQLGVKFSNAFSTINAILTKVFYPMVNRNTSAMKLAFKVLISVGFILAVAMYFSADFLIKPWLKLENAYALEQVVFIIKLLSPTPLLMAIISSYSVNGLLVFGKDKVVGVITVFATLTGLIIGVFLIIKYTYLGGAVFLIAARGLYALLSYVLFKKNNAETGLIQK</sequence>
<dbReference type="Proteomes" id="UP000256429">
    <property type="component" value="Unassembled WGS sequence"/>
</dbReference>
<feature type="transmembrane region" description="Helical" evidence="6">
    <location>
        <begin position="46"/>
        <end position="69"/>
    </location>
</feature>
<dbReference type="PANTHER" id="PTHR30250:SF11">
    <property type="entry name" value="O-ANTIGEN TRANSPORTER-RELATED"/>
    <property type="match status" value="1"/>
</dbReference>
<dbReference type="AlphaFoldDB" id="A0A3D9RZT0"/>
<evidence type="ECO:0000256" key="1">
    <source>
        <dbReference type="ARBA" id="ARBA00004651"/>
    </source>
</evidence>
<dbReference type="RefSeq" id="WP_115877769.1">
    <property type="nucleotide sequence ID" value="NZ_QTTQ01000009.1"/>
</dbReference>
<keyword evidence="5 6" id="KW-0472">Membrane</keyword>
<gene>
    <name evidence="7" type="ORF">BX611_0364</name>
</gene>
<dbReference type="OrthoDB" id="9815702at2"/>
<feature type="transmembrane region" description="Helical" evidence="6">
    <location>
        <begin position="148"/>
        <end position="168"/>
    </location>
</feature>
<comment type="caution">
    <text evidence="7">The sequence shown here is derived from an EMBL/GenBank/DDBJ whole genome shotgun (WGS) entry which is preliminary data.</text>
</comment>
<feature type="transmembrane region" description="Helical" evidence="6">
    <location>
        <begin position="90"/>
        <end position="112"/>
    </location>
</feature>
<dbReference type="InterPro" id="IPR002797">
    <property type="entry name" value="Polysacc_synth"/>
</dbReference>
<evidence type="ECO:0000313" key="8">
    <source>
        <dbReference type="Proteomes" id="UP000256429"/>
    </source>
</evidence>
<feature type="transmembrane region" description="Helical" evidence="6">
    <location>
        <begin position="118"/>
        <end position="136"/>
    </location>
</feature>
<feature type="transmembrane region" description="Helical" evidence="6">
    <location>
        <begin position="251"/>
        <end position="274"/>
    </location>
</feature>
<organism evidence="7 8">
    <name type="scientific">Lutibacter oceani</name>
    <dbReference type="NCBI Taxonomy" id="1853311"/>
    <lineage>
        <taxon>Bacteria</taxon>
        <taxon>Pseudomonadati</taxon>
        <taxon>Bacteroidota</taxon>
        <taxon>Flavobacteriia</taxon>
        <taxon>Flavobacteriales</taxon>
        <taxon>Flavobacteriaceae</taxon>
        <taxon>Lutibacter</taxon>
    </lineage>
</organism>
<comment type="subcellular location">
    <subcellularLocation>
        <location evidence="1">Cell membrane</location>
        <topology evidence="1">Multi-pass membrane protein</topology>
    </subcellularLocation>
</comment>
<evidence type="ECO:0000256" key="4">
    <source>
        <dbReference type="ARBA" id="ARBA00022989"/>
    </source>
</evidence>
<feature type="transmembrane region" description="Helical" evidence="6">
    <location>
        <begin position="325"/>
        <end position="346"/>
    </location>
</feature>
<evidence type="ECO:0000256" key="2">
    <source>
        <dbReference type="ARBA" id="ARBA00022475"/>
    </source>
</evidence>
<keyword evidence="4 6" id="KW-1133">Transmembrane helix</keyword>
<dbReference type="PANTHER" id="PTHR30250">
    <property type="entry name" value="PST FAMILY PREDICTED COLANIC ACID TRANSPORTER"/>
    <property type="match status" value="1"/>
</dbReference>
<feature type="transmembrane region" description="Helical" evidence="6">
    <location>
        <begin position="21"/>
        <end position="40"/>
    </location>
</feature>
<name>A0A3D9RZT0_9FLAO</name>
<evidence type="ECO:0000313" key="7">
    <source>
        <dbReference type="EMBL" id="REE83084.1"/>
    </source>
</evidence>
<dbReference type="Pfam" id="PF01943">
    <property type="entry name" value="Polysacc_synt"/>
    <property type="match status" value="1"/>
</dbReference>
<dbReference type="InterPro" id="IPR050833">
    <property type="entry name" value="Poly_Biosynth_Transport"/>
</dbReference>
<keyword evidence="2" id="KW-1003">Cell membrane</keyword>
<evidence type="ECO:0000256" key="6">
    <source>
        <dbReference type="SAM" id="Phobius"/>
    </source>
</evidence>